<reference evidence="5 6" key="1">
    <citation type="journal article" date="2024" name="BMC Genomics">
        <title>De novo assembly and annotation of Popillia japonica's genome with initial clues to its potential as an invasive pest.</title>
        <authorList>
            <person name="Cucini C."/>
            <person name="Boschi S."/>
            <person name="Funari R."/>
            <person name="Cardaioli E."/>
            <person name="Iannotti N."/>
            <person name="Marturano G."/>
            <person name="Paoli F."/>
            <person name="Bruttini M."/>
            <person name="Carapelli A."/>
            <person name="Frati F."/>
            <person name="Nardi F."/>
        </authorList>
    </citation>
    <scope>NUCLEOTIDE SEQUENCE [LARGE SCALE GENOMIC DNA]</scope>
    <source>
        <strain evidence="5">DMR45628</strain>
    </source>
</reference>
<dbReference type="PANTHER" id="PTHR20883">
    <property type="entry name" value="PHYTANOYL-COA DIOXYGENASE DOMAIN CONTAINING 1"/>
    <property type="match status" value="1"/>
</dbReference>
<evidence type="ECO:0000256" key="2">
    <source>
        <dbReference type="ARBA" id="ARBA00022723"/>
    </source>
</evidence>
<evidence type="ECO:0000256" key="4">
    <source>
        <dbReference type="ARBA" id="ARBA00038356"/>
    </source>
</evidence>
<dbReference type="PANTHER" id="PTHR20883:SF15">
    <property type="entry name" value="PHYTANOYL-COA DIOXYGENASE DOMAIN-CONTAINING PROTEIN 1"/>
    <property type="match status" value="1"/>
</dbReference>
<sequence>MFSELLKQYNTDGYAVIEDFLTDEEKEIEKVTKDMPEKENRALFSTTNSSVTQNKDKYFLDSGDKISFFFETDAIGPDGDLLVEPILALNKIGHALHELNDVFREITLSVRVKETCFQLGFEEPVIPHSMYIFKNPRHGGKVVAHQDASYLHTDPVKLVGFWIALEDATVENGCIRFIKGSHKGGIHRRYIRNPDKFSEELLIYDSPPPFYQKSAFIPVPVPKGACILIHGQVVHYSEANRSSKSRHAYTFHVVETKDTKYSEENWLQPPEGKQFLHLYKN</sequence>
<gene>
    <name evidence="5" type="ORF">QE152_g13041</name>
</gene>
<organism evidence="5 6">
    <name type="scientific">Popillia japonica</name>
    <name type="common">Japanese beetle</name>
    <dbReference type="NCBI Taxonomy" id="7064"/>
    <lineage>
        <taxon>Eukaryota</taxon>
        <taxon>Metazoa</taxon>
        <taxon>Ecdysozoa</taxon>
        <taxon>Arthropoda</taxon>
        <taxon>Hexapoda</taxon>
        <taxon>Insecta</taxon>
        <taxon>Pterygota</taxon>
        <taxon>Neoptera</taxon>
        <taxon>Endopterygota</taxon>
        <taxon>Coleoptera</taxon>
        <taxon>Polyphaga</taxon>
        <taxon>Scarabaeiformia</taxon>
        <taxon>Scarabaeidae</taxon>
        <taxon>Rutelinae</taxon>
        <taxon>Popillia</taxon>
    </lineage>
</organism>
<dbReference type="InterPro" id="IPR008775">
    <property type="entry name" value="Phytyl_CoA_dOase-like"/>
</dbReference>
<dbReference type="Proteomes" id="UP001458880">
    <property type="component" value="Unassembled WGS sequence"/>
</dbReference>
<keyword evidence="6" id="KW-1185">Reference proteome</keyword>
<dbReference type="AlphaFoldDB" id="A0AAW1LF10"/>
<accession>A0AAW1LF10</accession>
<dbReference type="Pfam" id="PF05721">
    <property type="entry name" value="PhyH"/>
    <property type="match status" value="1"/>
</dbReference>
<keyword evidence="2" id="KW-0479">Metal-binding</keyword>
<evidence type="ECO:0000256" key="1">
    <source>
        <dbReference type="ARBA" id="ARBA00001962"/>
    </source>
</evidence>
<dbReference type="GO" id="GO:0046872">
    <property type="term" value="F:metal ion binding"/>
    <property type="evidence" value="ECO:0007669"/>
    <property type="project" value="UniProtKB-KW"/>
</dbReference>
<protein>
    <submittedName>
        <fullName evidence="5">Phytanoyl-CoA dioxygenase (PhyH)</fullName>
    </submittedName>
</protein>
<comment type="caution">
    <text evidence="5">The sequence shown here is derived from an EMBL/GenBank/DDBJ whole genome shotgun (WGS) entry which is preliminary data.</text>
</comment>
<evidence type="ECO:0000313" key="6">
    <source>
        <dbReference type="Proteomes" id="UP001458880"/>
    </source>
</evidence>
<dbReference type="Gene3D" id="2.60.120.620">
    <property type="entry name" value="q2cbj1_9rhob like domain"/>
    <property type="match status" value="1"/>
</dbReference>
<dbReference type="EMBL" id="JASPKY010000121">
    <property type="protein sequence ID" value="KAK9732165.1"/>
    <property type="molecule type" value="Genomic_DNA"/>
</dbReference>
<dbReference type="GO" id="GO:0051213">
    <property type="term" value="F:dioxygenase activity"/>
    <property type="evidence" value="ECO:0007669"/>
    <property type="project" value="UniProtKB-KW"/>
</dbReference>
<dbReference type="SUPFAM" id="SSF51197">
    <property type="entry name" value="Clavaminate synthase-like"/>
    <property type="match status" value="1"/>
</dbReference>
<keyword evidence="3" id="KW-0408">Iron</keyword>
<evidence type="ECO:0000256" key="3">
    <source>
        <dbReference type="ARBA" id="ARBA00023004"/>
    </source>
</evidence>
<name>A0AAW1LF10_POPJA</name>
<proteinExistence type="inferred from homology"/>
<keyword evidence="5" id="KW-0223">Dioxygenase</keyword>
<comment type="cofactor">
    <cofactor evidence="1">
        <name>Fe cation</name>
        <dbReference type="ChEBI" id="CHEBI:24875"/>
    </cofactor>
</comment>
<keyword evidence="5" id="KW-0560">Oxidoreductase</keyword>
<comment type="similarity">
    <text evidence="4">Belongs to the PhyH family. PHYHD1 subfamily.</text>
</comment>
<evidence type="ECO:0000313" key="5">
    <source>
        <dbReference type="EMBL" id="KAK9732165.1"/>
    </source>
</evidence>